<reference evidence="2 3" key="2">
    <citation type="submission" date="2017-09" db="EMBL/GenBank/DDBJ databases">
        <title>Extensive intraspecific genome diversity in a model arbuscular mycorrhizal fungus.</title>
        <authorList>
            <person name="Chen E.C."/>
            <person name="Morin E."/>
            <person name="Beaudet D."/>
            <person name="Noel J."/>
            <person name="Ndikumana S."/>
            <person name="Charron P."/>
            <person name="St-Onge C."/>
            <person name="Giorgi J."/>
            <person name="Grigoriev I.V."/>
            <person name="Roux C."/>
            <person name="Martin F.M."/>
            <person name="Corradi N."/>
        </authorList>
    </citation>
    <scope>NUCLEOTIDE SEQUENCE [LARGE SCALE GENOMIC DNA]</scope>
    <source>
        <strain evidence="2 3">A5</strain>
    </source>
</reference>
<organism evidence="2 3">
    <name type="scientific">Rhizophagus irregularis</name>
    <dbReference type="NCBI Taxonomy" id="588596"/>
    <lineage>
        <taxon>Eukaryota</taxon>
        <taxon>Fungi</taxon>
        <taxon>Fungi incertae sedis</taxon>
        <taxon>Mucoromycota</taxon>
        <taxon>Glomeromycotina</taxon>
        <taxon>Glomeromycetes</taxon>
        <taxon>Glomerales</taxon>
        <taxon>Glomeraceae</taxon>
        <taxon>Rhizophagus</taxon>
    </lineage>
</organism>
<dbReference type="VEuPathDB" id="FungiDB:FUN_015688"/>
<sequence>MQIKFPTLNFDLENERIDAFGWIDAIEKSQNDRYKLYLKNILKLDTFQTLGLYDPTGDDNFLSTNTDILQIRLSGTTDLVIVDRHSIASQAQENISDSSLNDWHFFWLRGKIIMRLKLTRTESVVLIRNNLISANKELIELANQASEPTEYPAMSTKIGSFLLDINNMGSVPGPDRSSDLGPKTVKTGPKTDAGPVFARTDPTYPAVIQESSQIDIESSYSKEELPPKRQKLRHVIATSNVSSDIALMEDFFDTMSEEEIFRYKAKQILT</sequence>
<protein>
    <submittedName>
        <fullName evidence="2">Uncharacterized protein</fullName>
    </submittedName>
</protein>
<evidence type="ECO:0000313" key="2">
    <source>
        <dbReference type="EMBL" id="PKC03866.1"/>
    </source>
</evidence>
<dbReference type="AlphaFoldDB" id="A0A2N0PAM4"/>
<comment type="caution">
    <text evidence="2">The sequence shown here is derived from an EMBL/GenBank/DDBJ whole genome shotgun (WGS) entry which is preliminary data.</text>
</comment>
<evidence type="ECO:0000256" key="1">
    <source>
        <dbReference type="SAM" id="MobiDB-lite"/>
    </source>
</evidence>
<dbReference type="EMBL" id="LLXJ01001107">
    <property type="protein sequence ID" value="PKC03866.1"/>
    <property type="molecule type" value="Genomic_DNA"/>
</dbReference>
<name>A0A2N0PAM4_9GLOM</name>
<dbReference type="Proteomes" id="UP000232722">
    <property type="component" value="Unassembled WGS sequence"/>
</dbReference>
<evidence type="ECO:0000313" key="3">
    <source>
        <dbReference type="Proteomes" id="UP000232722"/>
    </source>
</evidence>
<reference evidence="2 3" key="1">
    <citation type="submission" date="2016-04" db="EMBL/GenBank/DDBJ databases">
        <title>Genome analyses suggest a sexual origin of heterokaryosis in a supposedly ancient asexual fungus.</title>
        <authorList>
            <person name="Ropars J."/>
            <person name="Sedzielewska K."/>
            <person name="Noel J."/>
            <person name="Charron P."/>
            <person name="Farinelli L."/>
            <person name="Marton T."/>
            <person name="Kruger M."/>
            <person name="Pelin A."/>
            <person name="Brachmann A."/>
            <person name="Corradi N."/>
        </authorList>
    </citation>
    <scope>NUCLEOTIDE SEQUENCE [LARGE SCALE GENOMIC DNA]</scope>
    <source>
        <strain evidence="2 3">A5</strain>
    </source>
</reference>
<proteinExistence type="predicted"/>
<dbReference type="VEuPathDB" id="FungiDB:RhiirA1_473840"/>
<feature type="region of interest" description="Disordered" evidence="1">
    <location>
        <begin position="172"/>
        <end position="198"/>
    </location>
</feature>
<dbReference type="VEuPathDB" id="FungiDB:RhiirFUN_013683"/>
<gene>
    <name evidence="2" type="ORF">RhiirA5_423109</name>
</gene>
<accession>A0A2N0PAM4</accession>